<dbReference type="Pfam" id="PF04248">
    <property type="entry name" value="NTP_transf_9"/>
    <property type="match status" value="1"/>
</dbReference>
<dbReference type="EMBL" id="JAVRRT010000011">
    <property type="protein sequence ID" value="KAK5167588.1"/>
    <property type="molecule type" value="Genomic_DNA"/>
</dbReference>
<dbReference type="AlphaFoldDB" id="A0AAV9P492"/>
<name>A0AAV9P492_9PEZI</name>
<dbReference type="InterPro" id="IPR007361">
    <property type="entry name" value="DUF427"/>
</dbReference>
<evidence type="ECO:0000259" key="1">
    <source>
        <dbReference type="Pfam" id="PF04248"/>
    </source>
</evidence>
<proteinExistence type="predicted"/>
<organism evidence="2 3">
    <name type="scientific">Saxophila tyrrhenica</name>
    <dbReference type="NCBI Taxonomy" id="1690608"/>
    <lineage>
        <taxon>Eukaryota</taxon>
        <taxon>Fungi</taxon>
        <taxon>Dikarya</taxon>
        <taxon>Ascomycota</taxon>
        <taxon>Pezizomycotina</taxon>
        <taxon>Dothideomycetes</taxon>
        <taxon>Dothideomycetidae</taxon>
        <taxon>Mycosphaerellales</taxon>
        <taxon>Extremaceae</taxon>
        <taxon>Saxophila</taxon>
    </lineage>
</organism>
<feature type="domain" description="DUF427" evidence="1">
    <location>
        <begin position="4"/>
        <end position="91"/>
    </location>
</feature>
<dbReference type="PANTHER" id="PTHR34310:SF5">
    <property type="entry name" value="DUF427 DOMAIN PROTEIN (AFU_ORTHOLOGUE AFUA_3G02220)"/>
    <property type="match status" value="1"/>
</dbReference>
<protein>
    <recommendedName>
        <fullName evidence="1">DUF427 domain-containing protein</fullName>
    </recommendedName>
</protein>
<dbReference type="Proteomes" id="UP001337655">
    <property type="component" value="Unassembled WGS sequence"/>
</dbReference>
<evidence type="ECO:0000313" key="3">
    <source>
        <dbReference type="Proteomes" id="UP001337655"/>
    </source>
</evidence>
<keyword evidence="3" id="KW-1185">Reference proteome</keyword>
<evidence type="ECO:0000313" key="2">
    <source>
        <dbReference type="EMBL" id="KAK5167588.1"/>
    </source>
</evidence>
<accession>A0AAV9P492</accession>
<dbReference type="Gene3D" id="2.170.150.40">
    <property type="entry name" value="Domain of unknown function (DUF427)"/>
    <property type="match status" value="1"/>
</dbReference>
<reference evidence="2 3" key="1">
    <citation type="submission" date="2023-08" db="EMBL/GenBank/DDBJ databases">
        <title>Black Yeasts Isolated from many extreme environments.</title>
        <authorList>
            <person name="Coleine C."/>
            <person name="Stajich J.E."/>
            <person name="Selbmann L."/>
        </authorList>
    </citation>
    <scope>NUCLEOTIDE SEQUENCE [LARGE SCALE GENOMIC DNA]</scope>
    <source>
        <strain evidence="2 3">CCFEE 5935</strain>
    </source>
</reference>
<dbReference type="InterPro" id="IPR038694">
    <property type="entry name" value="DUF427_sf"/>
</dbReference>
<gene>
    <name evidence="2" type="ORF">LTR77_007287</name>
</gene>
<dbReference type="PANTHER" id="PTHR34310">
    <property type="entry name" value="DUF427 DOMAIN PROTEIN (AFU_ORTHOLOGUE AFUA_3G02220)"/>
    <property type="match status" value="1"/>
</dbReference>
<dbReference type="RefSeq" id="XP_064657294.1">
    <property type="nucleotide sequence ID" value="XM_064804524.1"/>
</dbReference>
<sequence>MHARATISGTTIADTDSFEFVEGNVYFPVSSVVDREKTLTPGSRTSHCPWKGDGKYYDLHVNGQTIANAAWYYPAPYEKAKMIKDCVAFDKSKVTVGKD</sequence>
<dbReference type="GeneID" id="89928623"/>
<comment type="caution">
    <text evidence="2">The sequence shown here is derived from an EMBL/GenBank/DDBJ whole genome shotgun (WGS) entry which is preliminary data.</text>
</comment>